<dbReference type="EMBL" id="FOMR01000005">
    <property type="protein sequence ID" value="SFD87433.1"/>
    <property type="molecule type" value="Genomic_DNA"/>
</dbReference>
<evidence type="ECO:0000259" key="3">
    <source>
        <dbReference type="Pfam" id="PF07261"/>
    </source>
</evidence>
<feature type="compositionally biased region" description="Basic residues" evidence="2">
    <location>
        <begin position="291"/>
        <end position="303"/>
    </location>
</feature>
<evidence type="ECO:0000313" key="4">
    <source>
        <dbReference type="EMBL" id="SFD87433.1"/>
    </source>
</evidence>
<evidence type="ECO:0000256" key="2">
    <source>
        <dbReference type="SAM" id="MobiDB-lite"/>
    </source>
</evidence>
<dbReference type="STRING" id="640948.SAMN05216238_10571"/>
<feature type="compositionally biased region" description="Basic and acidic residues" evidence="2">
    <location>
        <begin position="280"/>
        <end position="290"/>
    </location>
</feature>
<feature type="domain" description="DnaB/C C-terminal" evidence="3">
    <location>
        <begin position="175"/>
        <end position="243"/>
    </location>
</feature>
<dbReference type="PANTHER" id="PTHR37293">
    <property type="entry name" value="PHAGE REPLICATION PROTEIN-RELATED"/>
    <property type="match status" value="1"/>
</dbReference>
<evidence type="ECO:0000256" key="1">
    <source>
        <dbReference type="ARBA" id="ARBA00093462"/>
    </source>
</evidence>
<dbReference type="PANTHER" id="PTHR37293:SF6">
    <property type="entry name" value="DNA REPLICATION PROTEIN DNAD"/>
    <property type="match status" value="1"/>
</dbReference>
<name>A0A1I1W2A8_9BACI</name>
<feature type="region of interest" description="Disordered" evidence="2">
    <location>
        <begin position="102"/>
        <end position="143"/>
    </location>
</feature>
<dbReference type="InterPro" id="IPR034829">
    <property type="entry name" value="DnaD-like_sf"/>
</dbReference>
<feature type="region of interest" description="Disordered" evidence="2">
    <location>
        <begin position="245"/>
        <end position="313"/>
    </location>
</feature>
<sequence>MNYIKEINAFYDSVDRNQLSGSAVALWHALIHINNKARWIDTFTVAAPVLRLKSGLPSSSFKRARKELQDKGYIRCTSRGNGLAPEYRMVKLDSGIGVERVEQDGPRLPDQDDGHAADLPDSHDAGRGVDHPQSHLTDQDADHVTAPLVKQKKNNTKPKNSDHTANQKAHDDVFVFYQNNFGRVSPYVTDALLNWVRDVGEALVLDAMKRAIERGKTNWGYVKAILQDWAAKGITTVEAAKAEEEAFRQSRQQRRGWQRPSGEGASGSGASGHGAGSREVIPEWFKEQKRKEKQTREKKKAQSRTRDPEAEQELQQLLASFRSG</sequence>
<dbReference type="InterPro" id="IPR053162">
    <property type="entry name" value="DnaD"/>
</dbReference>
<gene>
    <name evidence="4" type="ORF">SAMN05216238_10571</name>
</gene>
<dbReference type="InterPro" id="IPR006343">
    <property type="entry name" value="DnaB/C_C"/>
</dbReference>
<dbReference type="Proteomes" id="UP000199474">
    <property type="component" value="Unassembled WGS sequence"/>
</dbReference>
<dbReference type="RefSeq" id="WP_177183389.1">
    <property type="nucleotide sequence ID" value="NZ_FOMR01000005.1"/>
</dbReference>
<dbReference type="SUPFAM" id="SSF158499">
    <property type="entry name" value="DnaD domain-like"/>
    <property type="match status" value="1"/>
</dbReference>
<reference evidence="5" key="1">
    <citation type="submission" date="2016-10" db="EMBL/GenBank/DDBJ databases">
        <authorList>
            <person name="Varghese N."/>
            <person name="Submissions S."/>
        </authorList>
    </citation>
    <scope>NUCLEOTIDE SEQUENCE [LARGE SCALE GENOMIC DNA]</scope>
    <source>
        <strain evidence="5">DSM 22530</strain>
    </source>
</reference>
<dbReference type="AlphaFoldDB" id="A0A1I1W2A8"/>
<dbReference type="NCBIfam" id="TIGR01446">
    <property type="entry name" value="DnaD_dom"/>
    <property type="match status" value="1"/>
</dbReference>
<feature type="compositionally biased region" description="Gly residues" evidence="2">
    <location>
        <begin position="264"/>
        <end position="275"/>
    </location>
</feature>
<evidence type="ECO:0000313" key="5">
    <source>
        <dbReference type="Proteomes" id="UP000199474"/>
    </source>
</evidence>
<protein>
    <submittedName>
        <fullName evidence="4">DnaD and phage-associated domain-containing protein</fullName>
    </submittedName>
</protein>
<accession>A0A1I1W2A8</accession>
<organism evidence="4 5">
    <name type="scientific">Lentibacillus persicus</name>
    <dbReference type="NCBI Taxonomy" id="640948"/>
    <lineage>
        <taxon>Bacteria</taxon>
        <taxon>Bacillati</taxon>
        <taxon>Bacillota</taxon>
        <taxon>Bacilli</taxon>
        <taxon>Bacillales</taxon>
        <taxon>Bacillaceae</taxon>
        <taxon>Lentibacillus</taxon>
    </lineage>
</organism>
<proteinExistence type="inferred from homology"/>
<dbReference type="Gene3D" id="1.10.10.630">
    <property type="entry name" value="DnaD domain-like"/>
    <property type="match status" value="1"/>
</dbReference>
<comment type="similarity">
    <text evidence="1">Belongs to the DnaB/DnaD family.</text>
</comment>
<dbReference type="Pfam" id="PF07261">
    <property type="entry name" value="DnaB_2"/>
    <property type="match status" value="1"/>
</dbReference>
<keyword evidence="5" id="KW-1185">Reference proteome</keyword>